<dbReference type="AlphaFoldDB" id="A0A9Q9XG85"/>
<dbReference type="PANTHER" id="PTHR17609:SF3">
    <property type="entry name" value="SAP DOMAIN-CONTAINING PROTEIN"/>
    <property type="match status" value="1"/>
</dbReference>
<dbReference type="InterPro" id="IPR039598">
    <property type="entry name" value="HMGXB3"/>
</dbReference>
<gene>
    <name evidence="2" type="primary">LOC122140687</name>
</gene>
<accession>A0A9Q9XG85</accession>
<sequence length="510" mass="56901">MHQSILLVSESSLLPQCTSCCTIYHCSLCPALKPTTLKKIKQHWEVHLKKAIVFQDKRLCRCHLPCRTEAHYHCPNCSNTVLRRYVMEAHLKICSSLDVPRPSLASQPSKTPPAPVPFSTTTPAPVSVSTTTPAPVPFSTTTPSPVPLSAKKGSQSSKNKNVLKCPHCSVTVLKKNLVIHINRKHTDNSKDITVKSHLSSVCIDSSNGLSAVQRSGHGFSVPVHVQRNTWGKAHYVRCDLEECRQYQLLAHRSGHMFSLCEHLRPLDYCCERAFEEFLESSVLDEMVKLRFIGEAKKAVCLKRQKSAQAAHVPFSVLGALGKSQEQITVSIHEPSIHHYSRLGRVMVTYNSSVGTWHCPCAKPRMSCPHKNIAKWHLIQTNKSLFTTEKATKLSDTSCPPHLDEHIDTPPINLQNTVEYIYNKKIPGNLQEAAAKSKTFPSRYLPVEMACMICDGEIALDDPALITAKAKIVTMESVIDGKFNIQIYSFIIQMKRNSSELSKAFVYVSTL</sequence>
<dbReference type="PANTHER" id="PTHR17609">
    <property type="entry name" value="HMG DOMAIN-CONTAINING PROTEIN 3"/>
    <property type="match status" value="1"/>
</dbReference>
<dbReference type="KEGG" id="ccar:122140687"/>
<dbReference type="Proteomes" id="UP001155660">
    <property type="component" value="Chromosome B19"/>
</dbReference>
<organism evidence="2">
    <name type="scientific">Cyprinus carpio</name>
    <name type="common">Common carp</name>
    <dbReference type="NCBI Taxonomy" id="7962"/>
    <lineage>
        <taxon>Eukaryota</taxon>
        <taxon>Metazoa</taxon>
        <taxon>Chordata</taxon>
        <taxon>Craniata</taxon>
        <taxon>Vertebrata</taxon>
        <taxon>Euteleostomi</taxon>
        <taxon>Actinopterygii</taxon>
        <taxon>Neopterygii</taxon>
        <taxon>Teleostei</taxon>
        <taxon>Ostariophysi</taxon>
        <taxon>Cypriniformes</taxon>
        <taxon>Cyprinidae</taxon>
        <taxon>Cyprininae</taxon>
        <taxon>Cyprinus</taxon>
    </lineage>
</organism>
<feature type="region of interest" description="Disordered" evidence="1">
    <location>
        <begin position="104"/>
        <end position="158"/>
    </location>
</feature>
<evidence type="ECO:0000256" key="1">
    <source>
        <dbReference type="SAM" id="MobiDB-lite"/>
    </source>
</evidence>
<evidence type="ECO:0000313" key="2">
    <source>
        <dbReference type="RefSeq" id="XP_042601263.1"/>
    </source>
</evidence>
<dbReference type="OrthoDB" id="8948380at2759"/>
<feature type="compositionally biased region" description="Low complexity" evidence="1">
    <location>
        <begin position="117"/>
        <end position="143"/>
    </location>
</feature>
<dbReference type="RefSeq" id="XP_042601263.1">
    <property type="nucleotide sequence ID" value="XM_042745329.1"/>
</dbReference>
<protein>
    <submittedName>
        <fullName evidence="2">Uncharacterized protein LOC122140687 isoform X1</fullName>
    </submittedName>
</protein>
<name>A0A9Q9XG85_CYPCA</name>
<proteinExistence type="predicted"/>
<dbReference type="GeneID" id="122140687"/>
<reference evidence="2" key="1">
    <citation type="submission" date="2025-08" db="UniProtKB">
        <authorList>
            <consortium name="RefSeq"/>
        </authorList>
    </citation>
    <scope>IDENTIFICATION</scope>
    <source>
        <tissue evidence="2">Muscle</tissue>
    </source>
</reference>